<dbReference type="FunFam" id="3.40.50.620:FF:000009">
    <property type="entry name" value="Cysteine--tRNA ligase"/>
    <property type="match status" value="1"/>
</dbReference>
<comment type="cofactor">
    <cofactor evidence="13">
        <name>Zn(2+)</name>
        <dbReference type="ChEBI" id="CHEBI:29105"/>
    </cofactor>
    <text evidence="13">Binds 1 zinc ion per subunit.</text>
</comment>
<keyword evidence="10 13" id="KW-0648">Protein biosynthesis</keyword>
<evidence type="ECO:0000256" key="14">
    <source>
        <dbReference type="SAM" id="Coils"/>
    </source>
</evidence>
<evidence type="ECO:0000256" key="12">
    <source>
        <dbReference type="ARBA" id="ARBA00047398"/>
    </source>
</evidence>
<dbReference type="SUPFAM" id="SSF52374">
    <property type="entry name" value="Nucleotidylyl transferase"/>
    <property type="match status" value="1"/>
</dbReference>
<keyword evidence="14" id="KW-0175">Coiled coil</keyword>
<evidence type="ECO:0000313" key="16">
    <source>
        <dbReference type="EMBL" id="KAB1440496.1"/>
    </source>
</evidence>
<evidence type="ECO:0000256" key="9">
    <source>
        <dbReference type="ARBA" id="ARBA00022840"/>
    </source>
</evidence>
<dbReference type="GO" id="GO:0006423">
    <property type="term" value="P:cysteinyl-tRNA aminoacylation"/>
    <property type="evidence" value="ECO:0007669"/>
    <property type="project" value="UniProtKB-UniRule"/>
</dbReference>
<dbReference type="InterPro" id="IPR015273">
    <property type="entry name" value="Cys-tRNA-synt_Ia_DALR"/>
</dbReference>
<reference evidence="16 17" key="1">
    <citation type="submission" date="2019-09" db="EMBL/GenBank/DDBJ databases">
        <authorList>
            <person name="Valk L.C."/>
        </authorList>
    </citation>
    <scope>NUCLEOTIDE SEQUENCE [LARGE SCALE GENOMIC DNA]</scope>
    <source>
        <strain evidence="16">GalUA</strain>
    </source>
</reference>
<feature type="short sequence motif" description="'HIGH' region" evidence="13">
    <location>
        <begin position="29"/>
        <end position="39"/>
    </location>
</feature>
<keyword evidence="7 13" id="KW-0547">Nucleotide-binding</keyword>
<evidence type="ECO:0000256" key="7">
    <source>
        <dbReference type="ARBA" id="ARBA00022741"/>
    </source>
</evidence>
<feature type="binding site" evidence="13">
    <location>
        <position position="232"/>
    </location>
    <ligand>
        <name>Zn(2+)</name>
        <dbReference type="ChEBI" id="CHEBI:29105"/>
    </ligand>
</feature>
<dbReference type="PANTHER" id="PTHR10890">
    <property type="entry name" value="CYSTEINYL-TRNA SYNTHETASE"/>
    <property type="match status" value="1"/>
</dbReference>
<evidence type="ECO:0000256" key="10">
    <source>
        <dbReference type="ARBA" id="ARBA00022917"/>
    </source>
</evidence>
<dbReference type="GO" id="GO:0008270">
    <property type="term" value="F:zinc ion binding"/>
    <property type="evidence" value="ECO:0007669"/>
    <property type="project" value="UniProtKB-UniRule"/>
</dbReference>
<evidence type="ECO:0000256" key="13">
    <source>
        <dbReference type="HAMAP-Rule" id="MF_00041"/>
    </source>
</evidence>
<comment type="catalytic activity">
    <reaction evidence="12 13">
        <text>tRNA(Cys) + L-cysteine + ATP = L-cysteinyl-tRNA(Cys) + AMP + diphosphate</text>
        <dbReference type="Rhea" id="RHEA:17773"/>
        <dbReference type="Rhea" id="RHEA-COMP:9661"/>
        <dbReference type="Rhea" id="RHEA-COMP:9679"/>
        <dbReference type="ChEBI" id="CHEBI:30616"/>
        <dbReference type="ChEBI" id="CHEBI:33019"/>
        <dbReference type="ChEBI" id="CHEBI:35235"/>
        <dbReference type="ChEBI" id="CHEBI:78442"/>
        <dbReference type="ChEBI" id="CHEBI:78517"/>
        <dbReference type="ChEBI" id="CHEBI:456215"/>
        <dbReference type="EC" id="6.1.1.16"/>
    </reaction>
</comment>
<evidence type="ECO:0000256" key="5">
    <source>
        <dbReference type="ARBA" id="ARBA00022598"/>
    </source>
</evidence>
<proteinExistence type="inferred from homology"/>
<feature type="binding site" evidence="13">
    <location>
        <position position="267"/>
    </location>
    <ligand>
        <name>ATP</name>
        <dbReference type="ChEBI" id="CHEBI:30616"/>
    </ligand>
</feature>
<comment type="similarity">
    <text evidence="2 13">Belongs to the class-I aminoacyl-tRNA synthetase family.</text>
</comment>
<feature type="coiled-coil region" evidence="14">
    <location>
        <begin position="409"/>
        <end position="440"/>
    </location>
</feature>
<dbReference type="Pfam" id="PF09190">
    <property type="entry name" value="DALR_2"/>
    <property type="match status" value="1"/>
</dbReference>
<evidence type="ECO:0000313" key="17">
    <source>
        <dbReference type="Proteomes" id="UP000461768"/>
    </source>
</evidence>
<dbReference type="EC" id="6.1.1.16" evidence="13"/>
<dbReference type="CDD" id="cd00672">
    <property type="entry name" value="CysRS_core"/>
    <property type="match status" value="1"/>
</dbReference>
<keyword evidence="11 13" id="KW-0030">Aminoacyl-tRNA synthetase</keyword>
<evidence type="ECO:0000256" key="6">
    <source>
        <dbReference type="ARBA" id="ARBA00022723"/>
    </source>
</evidence>
<dbReference type="AlphaFoldDB" id="A0A7V7QND2"/>
<feature type="binding site" evidence="13">
    <location>
        <position position="27"/>
    </location>
    <ligand>
        <name>Zn(2+)</name>
        <dbReference type="ChEBI" id="CHEBI:29105"/>
    </ligand>
</feature>
<dbReference type="NCBIfam" id="TIGR00435">
    <property type="entry name" value="cysS"/>
    <property type="match status" value="1"/>
</dbReference>
<dbReference type="InterPro" id="IPR015803">
    <property type="entry name" value="Cys-tRNA-ligase"/>
</dbReference>
<evidence type="ECO:0000256" key="8">
    <source>
        <dbReference type="ARBA" id="ARBA00022833"/>
    </source>
</evidence>
<evidence type="ECO:0000256" key="4">
    <source>
        <dbReference type="ARBA" id="ARBA00022490"/>
    </source>
</evidence>
<name>A0A7V7QND2_9FIRM</name>
<dbReference type="SUPFAM" id="SSF47323">
    <property type="entry name" value="Anticodon-binding domain of a subclass of class I aminoacyl-tRNA synthetases"/>
    <property type="match status" value="1"/>
</dbReference>
<dbReference type="Gene3D" id="3.40.50.620">
    <property type="entry name" value="HUPs"/>
    <property type="match status" value="1"/>
</dbReference>
<dbReference type="RefSeq" id="WP_151140995.1">
    <property type="nucleotide sequence ID" value="NZ_WAGX01000003.1"/>
</dbReference>
<dbReference type="GO" id="GO:0004817">
    <property type="term" value="F:cysteine-tRNA ligase activity"/>
    <property type="evidence" value="ECO:0007669"/>
    <property type="project" value="UniProtKB-UniRule"/>
</dbReference>
<accession>A0A7V7QND2</accession>
<dbReference type="InterPro" id="IPR014729">
    <property type="entry name" value="Rossmann-like_a/b/a_fold"/>
</dbReference>
<dbReference type="GO" id="GO:0005524">
    <property type="term" value="F:ATP binding"/>
    <property type="evidence" value="ECO:0007669"/>
    <property type="project" value="UniProtKB-UniRule"/>
</dbReference>
<dbReference type="GO" id="GO:0005829">
    <property type="term" value="C:cytosol"/>
    <property type="evidence" value="ECO:0007669"/>
    <property type="project" value="TreeGrafter"/>
</dbReference>
<protein>
    <recommendedName>
        <fullName evidence="13">Cysteine--tRNA ligase</fullName>
        <ecNumber evidence="13">6.1.1.16</ecNumber>
    </recommendedName>
    <alternativeName>
        <fullName evidence="13">Cysteinyl-tRNA synthetase</fullName>
        <shortName evidence="13">CysRS</shortName>
    </alternativeName>
</protein>
<dbReference type="HAMAP" id="MF_00041">
    <property type="entry name" value="Cys_tRNA_synth"/>
    <property type="match status" value="1"/>
</dbReference>
<reference evidence="16 17" key="2">
    <citation type="submission" date="2020-02" db="EMBL/GenBank/DDBJ databases">
        <title>Candidatus Galacturonibacter soehngenii shows hetero-acetogenic catabolism of galacturonic acid but lacks a canonical carbon monoxide dehydrogenase/acetyl-CoA synthase complex.</title>
        <authorList>
            <person name="Diender M."/>
            <person name="Stouten G.R."/>
            <person name="Petersen J.F."/>
            <person name="Nielsen P.H."/>
            <person name="Dueholm M.S."/>
            <person name="Pronk J.T."/>
            <person name="Van Loosdrecht M.C.M."/>
        </authorList>
    </citation>
    <scope>NUCLEOTIDE SEQUENCE [LARGE SCALE GENOMIC DNA]</scope>
    <source>
        <strain evidence="16">GalUA</strain>
    </source>
</reference>
<dbReference type="InterPro" id="IPR024909">
    <property type="entry name" value="Cys-tRNA/MSH_ligase"/>
</dbReference>
<comment type="caution">
    <text evidence="16">The sequence shown here is derived from an EMBL/GenBank/DDBJ whole genome shotgun (WGS) entry which is preliminary data.</text>
</comment>
<evidence type="ECO:0000256" key="2">
    <source>
        <dbReference type="ARBA" id="ARBA00005594"/>
    </source>
</evidence>
<dbReference type="PANTHER" id="PTHR10890:SF3">
    <property type="entry name" value="CYSTEINE--TRNA LIGASE, CYTOPLASMIC"/>
    <property type="match status" value="1"/>
</dbReference>
<keyword evidence="5 13" id="KW-0436">Ligase</keyword>
<evidence type="ECO:0000256" key="11">
    <source>
        <dbReference type="ARBA" id="ARBA00023146"/>
    </source>
</evidence>
<evidence type="ECO:0000256" key="1">
    <source>
        <dbReference type="ARBA" id="ARBA00004496"/>
    </source>
</evidence>
<comment type="subunit">
    <text evidence="3 13">Monomer.</text>
</comment>
<evidence type="ECO:0000259" key="15">
    <source>
        <dbReference type="SMART" id="SM00840"/>
    </source>
</evidence>
<evidence type="ECO:0000256" key="3">
    <source>
        <dbReference type="ARBA" id="ARBA00011245"/>
    </source>
</evidence>
<comment type="subcellular location">
    <subcellularLocation>
        <location evidence="1 13">Cytoplasm</location>
    </subcellularLocation>
</comment>
<feature type="binding site" evidence="13">
    <location>
        <position position="207"/>
    </location>
    <ligand>
        <name>Zn(2+)</name>
        <dbReference type="ChEBI" id="CHEBI:29105"/>
    </ligand>
</feature>
<dbReference type="OrthoDB" id="9815130at2"/>
<gene>
    <name evidence="13" type="primary">cysS</name>
    <name evidence="16" type="ORF">F7O84_01285</name>
</gene>
<dbReference type="InterPro" id="IPR056411">
    <property type="entry name" value="CysS_C"/>
</dbReference>
<keyword evidence="8 13" id="KW-0862">Zinc</keyword>
<dbReference type="InterPro" id="IPR032678">
    <property type="entry name" value="tRNA-synt_1_cat_dom"/>
</dbReference>
<dbReference type="SMART" id="SM00840">
    <property type="entry name" value="DALR_2"/>
    <property type="match status" value="1"/>
</dbReference>
<organism evidence="16 17">
    <name type="scientific">Candidatus Galacturonatibacter soehngenii</name>
    <dbReference type="NCBI Taxonomy" id="2307010"/>
    <lineage>
        <taxon>Bacteria</taxon>
        <taxon>Bacillati</taxon>
        <taxon>Bacillota</taxon>
        <taxon>Clostridia</taxon>
        <taxon>Lachnospirales</taxon>
        <taxon>Lachnospiraceae</taxon>
        <taxon>Candidatus Galacturonatibacter</taxon>
    </lineage>
</organism>
<sequence length="465" mass="53839">MKLYNTLTKKKEEFQPIEEGKVKMYVCGPTVYNYIHIGNARPMIIFDTVRRYMEYKGYEVNFVSNFTDVDDKIIKKAIEEGVSATEISTRYIAECKKDMEALNVRPATKHPLATEEIGGMLEMIQTLIDKDFAYVKDGSVYFRTKRFEEYGKLSKKNLEDLEAGKRIAVEEQKEDEMDFVLWKPKKEGEPFWVSPWGNGRPGWHIECSVMAKKYLGEEIDIHAGGEDLIFPHHENEIAQSEACNEKPFAKYWLHNGFLNIENKKMSKSLGNFFTVREIAEKYDLQVLRFFMLNAHYRSPLNFSADLMEASKNGLDRILTAVENLKHLQAATTVLKLSVEEEDKLKLANEYKLKFEEAMDDDFNTADAVSAIFELVKFSNSNTSVENSKEFLNKLYEEIKNLCDILGILVDKKEEILAEEIEKLIEERQEARKSKNFARADEIRDELLAQGIILEDTREGVKWKKA</sequence>
<dbReference type="Pfam" id="PF01406">
    <property type="entry name" value="tRNA-synt_1e"/>
    <property type="match status" value="1"/>
</dbReference>
<dbReference type="Pfam" id="PF23493">
    <property type="entry name" value="CysS_C"/>
    <property type="match status" value="1"/>
</dbReference>
<dbReference type="EMBL" id="WAGX01000003">
    <property type="protein sequence ID" value="KAB1440496.1"/>
    <property type="molecule type" value="Genomic_DNA"/>
</dbReference>
<feature type="short sequence motif" description="'KMSKS' region" evidence="13">
    <location>
        <begin position="264"/>
        <end position="268"/>
    </location>
</feature>
<keyword evidence="4 13" id="KW-0963">Cytoplasm</keyword>
<dbReference type="Gene3D" id="1.20.120.1910">
    <property type="entry name" value="Cysteine-tRNA ligase, C-terminal anti-codon recognition domain"/>
    <property type="match status" value="1"/>
</dbReference>
<feature type="domain" description="Cysteinyl-tRNA synthetase class Ia DALR" evidence="15">
    <location>
        <begin position="353"/>
        <end position="416"/>
    </location>
</feature>
<keyword evidence="6 13" id="KW-0479">Metal-binding</keyword>
<keyword evidence="9 13" id="KW-0067">ATP-binding</keyword>
<feature type="binding site" evidence="13">
    <location>
        <position position="236"/>
    </location>
    <ligand>
        <name>Zn(2+)</name>
        <dbReference type="ChEBI" id="CHEBI:29105"/>
    </ligand>
</feature>
<keyword evidence="17" id="KW-1185">Reference proteome</keyword>
<dbReference type="Proteomes" id="UP000461768">
    <property type="component" value="Unassembled WGS sequence"/>
</dbReference>
<dbReference type="InterPro" id="IPR009080">
    <property type="entry name" value="tRNAsynth_Ia_anticodon-bd"/>
</dbReference>
<dbReference type="PRINTS" id="PR00983">
    <property type="entry name" value="TRNASYNTHCYS"/>
</dbReference>